<dbReference type="GO" id="GO:0005525">
    <property type="term" value="F:GTP binding"/>
    <property type="evidence" value="ECO:0007669"/>
    <property type="project" value="UniProtKB-UniRule"/>
</dbReference>
<dbReference type="Proteomes" id="UP000677234">
    <property type="component" value="Chromosome"/>
</dbReference>
<keyword evidence="8" id="KW-0653">Protein transport</keyword>
<dbReference type="PANTHER" id="PTHR43134:SF3">
    <property type="entry name" value="FLAGELLAR BIOSYNTHESIS PROTEIN FLHF"/>
    <property type="match status" value="1"/>
</dbReference>
<accession>A0A7T5EP33</accession>
<evidence type="ECO:0000256" key="7">
    <source>
        <dbReference type="ARBA" id="ARBA00022795"/>
    </source>
</evidence>
<comment type="similarity">
    <text evidence="2">Belongs to the GTP-binding SRP family.</text>
</comment>
<evidence type="ECO:0000256" key="1">
    <source>
        <dbReference type="ARBA" id="ARBA00004413"/>
    </source>
</evidence>
<keyword evidence="5" id="KW-1003">Cell membrane</keyword>
<dbReference type="AlphaFoldDB" id="A0A7T5EP33"/>
<evidence type="ECO:0000256" key="9">
    <source>
        <dbReference type="ARBA" id="ARBA00023134"/>
    </source>
</evidence>
<dbReference type="Pfam" id="PF00448">
    <property type="entry name" value="SRP54"/>
    <property type="match status" value="1"/>
</dbReference>
<dbReference type="InterPro" id="IPR027417">
    <property type="entry name" value="P-loop_NTPase"/>
</dbReference>
<evidence type="ECO:0000256" key="10">
    <source>
        <dbReference type="ARBA" id="ARBA00023136"/>
    </source>
</evidence>
<evidence type="ECO:0000313" key="18">
    <source>
        <dbReference type="Proteomes" id="UP000595847"/>
    </source>
</evidence>
<dbReference type="Gene3D" id="1.20.120.1380">
    <property type="entry name" value="Flagellar FlhF biosynthesis protein, N domain"/>
    <property type="match status" value="1"/>
</dbReference>
<dbReference type="SUPFAM" id="SSF52540">
    <property type="entry name" value="P-loop containing nucleoside triphosphate hydrolases"/>
    <property type="match status" value="1"/>
</dbReference>
<keyword evidence="11" id="KW-1006">Bacterial flagellum protein export</keyword>
<dbReference type="EMBL" id="CP066308">
    <property type="protein sequence ID" value="QQE76147.1"/>
    <property type="molecule type" value="Genomic_DNA"/>
</dbReference>
<comment type="function">
    <text evidence="12">Necessary for flagellar biosynthesis. May be involved in translocation of the flagellum.</text>
</comment>
<protein>
    <recommendedName>
        <fullName evidence="3 13">Flagellar biosynthesis protein FlhF</fullName>
    </recommendedName>
</protein>
<evidence type="ECO:0000256" key="8">
    <source>
        <dbReference type="ARBA" id="ARBA00022927"/>
    </source>
</evidence>
<keyword evidence="6" id="KW-0547">Nucleotide-binding</keyword>
<keyword evidence="4" id="KW-0813">Transport</keyword>
<keyword evidence="9" id="KW-0342">GTP-binding</keyword>
<feature type="domain" description="SRP54-type proteins GTP-binding" evidence="15">
    <location>
        <begin position="260"/>
        <end position="451"/>
    </location>
</feature>
<dbReference type="GO" id="GO:0003924">
    <property type="term" value="F:GTPase activity"/>
    <property type="evidence" value="ECO:0007669"/>
    <property type="project" value="UniProtKB-UniRule"/>
</dbReference>
<dbReference type="InterPro" id="IPR047040">
    <property type="entry name" value="FlhF__GTPase_dom"/>
</dbReference>
<feature type="region of interest" description="Disordered" evidence="14">
    <location>
        <begin position="142"/>
        <end position="167"/>
    </location>
</feature>
<dbReference type="InterPro" id="IPR020006">
    <property type="entry name" value="FlhF"/>
</dbReference>
<evidence type="ECO:0000256" key="5">
    <source>
        <dbReference type="ARBA" id="ARBA00022475"/>
    </source>
</evidence>
<evidence type="ECO:0000256" key="13">
    <source>
        <dbReference type="NCBIfam" id="TIGR03499"/>
    </source>
</evidence>
<evidence type="ECO:0000256" key="12">
    <source>
        <dbReference type="ARBA" id="ARBA00025337"/>
    </source>
</evidence>
<dbReference type="GO" id="GO:0005886">
    <property type="term" value="C:plasma membrane"/>
    <property type="evidence" value="ECO:0007669"/>
    <property type="project" value="UniProtKB-SubCell"/>
</dbReference>
<dbReference type="EMBL" id="CP073708">
    <property type="protein sequence ID" value="QUO43176.1"/>
    <property type="molecule type" value="Genomic_DNA"/>
</dbReference>
<dbReference type="GO" id="GO:0044781">
    <property type="term" value="P:bacterial-type flagellum organization"/>
    <property type="evidence" value="ECO:0007669"/>
    <property type="project" value="UniProtKB-UniRule"/>
</dbReference>
<evidence type="ECO:0000256" key="11">
    <source>
        <dbReference type="ARBA" id="ARBA00023225"/>
    </source>
</evidence>
<keyword evidence="16" id="KW-0282">Flagellum</keyword>
<dbReference type="Gene3D" id="3.40.50.300">
    <property type="entry name" value="P-loop containing nucleotide triphosphate hydrolases"/>
    <property type="match status" value="1"/>
</dbReference>
<evidence type="ECO:0000256" key="2">
    <source>
        <dbReference type="ARBA" id="ARBA00008531"/>
    </source>
</evidence>
<dbReference type="NCBIfam" id="TIGR03499">
    <property type="entry name" value="FlhF"/>
    <property type="match status" value="1"/>
</dbReference>
<gene>
    <name evidence="16" type="primary">flhF</name>
    <name evidence="16" type="ORF">JD108_09920</name>
    <name evidence="17" type="ORF">KDJ56_09615</name>
</gene>
<dbReference type="GO" id="GO:0005047">
    <property type="term" value="F:signal recognition particle binding"/>
    <property type="evidence" value="ECO:0007669"/>
    <property type="project" value="TreeGrafter"/>
</dbReference>
<dbReference type="SMART" id="SM00962">
    <property type="entry name" value="SRP54"/>
    <property type="match status" value="1"/>
</dbReference>
<evidence type="ECO:0000256" key="14">
    <source>
        <dbReference type="SAM" id="MobiDB-lite"/>
    </source>
</evidence>
<proteinExistence type="inferred from homology"/>
<sequence>MRVKRYIVDSMPEALDKIRIDLGQDAIILNSKPIKTGGIFGLFGKQQIEVVAAVDEKEAEKPKRTPAQPSREPIIRAAAANPTAAKRAYQSMAADALANTVAETVAPPDPIVLADAGSVTVRERAPLTAQGGEQSALTRTVNQEDAAQAPRSQEAGGKPAAAAHAGSDQLAVEVRHMRQMFEKLLTSDSRQQLPQPIQTVRDRLLQQEVTEEAASEIIRQLIMEAEPGWEAAEAVKRAEELIIQSLQKAVIEPVGIESNVRYAFFFGPTGVGKTTTIAKLAANCMLKEKRKIGFITADTYRIAAVEQLKTYANILNVPFEVVFSPKEIPQAMERLSGCDLVFVDTAGRNYRNDEYVQGIRELVVADQNSLNFMVLSLASKYSDMRTIIRNFGDVPVSRVIFTKADETEAYGAMLNVAAETNFSISYITTGQNVPDDIIVATPRLIANMIMGE</sequence>
<keyword evidence="16" id="KW-0969">Cilium</keyword>
<evidence type="ECO:0000256" key="3">
    <source>
        <dbReference type="ARBA" id="ARBA00014919"/>
    </source>
</evidence>
<dbReference type="PANTHER" id="PTHR43134">
    <property type="entry name" value="SIGNAL RECOGNITION PARTICLE RECEPTOR SUBUNIT ALPHA"/>
    <property type="match status" value="1"/>
</dbReference>
<evidence type="ECO:0000256" key="6">
    <source>
        <dbReference type="ARBA" id="ARBA00022741"/>
    </source>
</evidence>
<reference evidence="16 18" key="1">
    <citation type="submission" date="2020-12" db="EMBL/GenBank/DDBJ databases">
        <title>strain FJAT-54423T represents a novel species of the genus Brevibacillus.</title>
        <authorList>
            <person name="Tang R."/>
        </authorList>
    </citation>
    <scope>NUCLEOTIDE SEQUENCE [LARGE SCALE GENOMIC DNA]</scope>
    <source>
        <strain evidence="16 18">FJAT-54423</strain>
    </source>
</reference>
<dbReference type="FunFam" id="3.40.50.300:FF:000695">
    <property type="entry name" value="Flagellar biosynthesis regulator FlhF"/>
    <property type="match status" value="1"/>
</dbReference>
<dbReference type="RefSeq" id="WP_198829654.1">
    <property type="nucleotide sequence ID" value="NZ_CP066308.1"/>
</dbReference>
<dbReference type="GO" id="GO:0015031">
    <property type="term" value="P:protein transport"/>
    <property type="evidence" value="ECO:0007669"/>
    <property type="project" value="UniProtKB-KW"/>
</dbReference>
<organism evidence="16 18">
    <name type="scientific">Brevibacillus composti</name>
    <dbReference type="NCBI Taxonomy" id="2796470"/>
    <lineage>
        <taxon>Bacteria</taxon>
        <taxon>Bacillati</taxon>
        <taxon>Bacillota</taxon>
        <taxon>Bacilli</taxon>
        <taxon>Bacillales</taxon>
        <taxon>Paenibacillaceae</taxon>
        <taxon>Brevibacillus</taxon>
    </lineage>
</organism>
<comment type="subcellular location">
    <subcellularLocation>
        <location evidence="1">Cell membrane</location>
        <topology evidence="1">Peripheral membrane protein</topology>
        <orientation evidence="1">Cytoplasmic side</orientation>
    </subcellularLocation>
</comment>
<keyword evidence="16" id="KW-0966">Cell projection</keyword>
<keyword evidence="19" id="KW-1185">Reference proteome</keyword>
<feature type="compositionally biased region" description="Low complexity" evidence="14">
    <location>
        <begin position="155"/>
        <end position="166"/>
    </location>
</feature>
<reference evidence="17" key="2">
    <citation type="submission" date="2021-04" db="EMBL/GenBank/DDBJ databases">
        <title>Brevibacillus composti FJAT-54423, complete genome.</title>
        <authorList>
            <person name="Tang R."/>
        </authorList>
    </citation>
    <scope>NUCLEOTIDE SEQUENCE</scope>
    <source>
        <strain evidence="17">FJAT-54424</strain>
    </source>
</reference>
<evidence type="ECO:0000313" key="17">
    <source>
        <dbReference type="EMBL" id="QUO43176.1"/>
    </source>
</evidence>
<dbReference type="GO" id="GO:0006614">
    <property type="term" value="P:SRP-dependent cotranslational protein targeting to membrane"/>
    <property type="evidence" value="ECO:0007669"/>
    <property type="project" value="UniProtKB-UniRule"/>
</dbReference>
<keyword evidence="7" id="KW-1005">Bacterial flagellum biogenesis</keyword>
<dbReference type="CDD" id="cd17873">
    <property type="entry name" value="FlhF"/>
    <property type="match status" value="1"/>
</dbReference>
<dbReference type="Proteomes" id="UP000595847">
    <property type="component" value="Chromosome"/>
</dbReference>
<dbReference type="KEGG" id="bcop:JD108_09920"/>
<evidence type="ECO:0000313" key="19">
    <source>
        <dbReference type="Proteomes" id="UP000677234"/>
    </source>
</evidence>
<evidence type="ECO:0000313" key="16">
    <source>
        <dbReference type="EMBL" id="QQE76147.1"/>
    </source>
</evidence>
<evidence type="ECO:0000259" key="15">
    <source>
        <dbReference type="SMART" id="SM00962"/>
    </source>
</evidence>
<keyword evidence="10" id="KW-0472">Membrane</keyword>
<name>A0A7T5EP33_9BACL</name>
<dbReference type="InterPro" id="IPR000897">
    <property type="entry name" value="SRP54_GTPase_dom"/>
</dbReference>
<evidence type="ECO:0000256" key="4">
    <source>
        <dbReference type="ARBA" id="ARBA00022448"/>
    </source>
</evidence>